<name>A0ACC0UQG4_9AGAM</name>
<accession>A0ACC0UQG4</accession>
<reference evidence="1" key="1">
    <citation type="submission" date="2021-03" db="EMBL/GenBank/DDBJ databases">
        <title>Evolutionary priming and transition to the ectomycorrhizal habit in an iconic lineage of mushroom-forming fungi: is preadaptation a requirement?</title>
        <authorList>
            <consortium name="DOE Joint Genome Institute"/>
            <person name="Looney B.P."/>
            <person name="Miyauchi S."/>
            <person name="Morin E."/>
            <person name="Drula E."/>
            <person name="Courty P.E."/>
            <person name="Chicoki N."/>
            <person name="Fauchery L."/>
            <person name="Kohler A."/>
            <person name="Kuo A."/>
            <person name="LaButti K."/>
            <person name="Pangilinan J."/>
            <person name="Lipzen A."/>
            <person name="Riley R."/>
            <person name="Andreopoulos W."/>
            <person name="He G."/>
            <person name="Johnson J."/>
            <person name="Barry K.W."/>
            <person name="Grigoriev I.V."/>
            <person name="Nagy L."/>
            <person name="Hibbett D."/>
            <person name="Henrissat B."/>
            <person name="Matheny P.B."/>
            <person name="Labbe J."/>
            <person name="Martin A.F."/>
        </authorList>
    </citation>
    <scope>NUCLEOTIDE SEQUENCE</scope>
    <source>
        <strain evidence="1">BPL698</strain>
    </source>
</reference>
<comment type="caution">
    <text evidence="1">The sequence shown here is derived from an EMBL/GenBank/DDBJ whole genome shotgun (WGS) entry which is preliminary data.</text>
</comment>
<organism evidence="1 2">
    <name type="scientific">Russula earlei</name>
    <dbReference type="NCBI Taxonomy" id="71964"/>
    <lineage>
        <taxon>Eukaryota</taxon>
        <taxon>Fungi</taxon>
        <taxon>Dikarya</taxon>
        <taxon>Basidiomycota</taxon>
        <taxon>Agaricomycotina</taxon>
        <taxon>Agaricomycetes</taxon>
        <taxon>Russulales</taxon>
        <taxon>Russulaceae</taxon>
        <taxon>Russula</taxon>
    </lineage>
</organism>
<sequence>LFHRCRDIAKQYEPLQRHLPILDTLGVNGMSSDESNLDPATNQIKYGVVKLDW</sequence>
<proteinExistence type="predicted"/>
<evidence type="ECO:0000313" key="1">
    <source>
        <dbReference type="EMBL" id="KAI9513062.1"/>
    </source>
</evidence>
<keyword evidence="2" id="KW-1185">Reference proteome</keyword>
<dbReference type="EMBL" id="JAGFNK010000003">
    <property type="protein sequence ID" value="KAI9513062.1"/>
    <property type="molecule type" value="Genomic_DNA"/>
</dbReference>
<gene>
    <name evidence="1" type="ORF">F5148DRAFT_972369</name>
</gene>
<protein>
    <submittedName>
        <fullName evidence="1">Uncharacterized protein</fullName>
    </submittedName>
</protein>
<evidence type="ECO:0000313" key="2">
    <source>
        <dbReference type="Proteomes" id="UP001207468"/>
    </source>
</evidence>
<dbReference type="Proteomes" id="UP001207468">
    <property type="component" value="Unassembled WGS sequence"/>
</dbReference>
<feature type="non-terminal residue" evidence="1">
    <location>
        <position position="1"/>
    </location>
</feature>